<name>A0A0S4JRM7_BODSA</name>
<proteinExistence type="predicted"/>
<feature type="compositionally biased region" description="Low complexity" evidence="1">
    <location>
        <begin position="124"/>
        <end position="141"/>
    </location>
</feature>
<keyword evidence="3" id="KW-1185">Reference proteome</keyword>
<dbReference type="VEuPathDB" id="TriTrypDB:BSAL_46795"/>
<feature type="compositionally biased region" description="Polar residues" evidence="1">
    <location>
        <begin position="92"/>
        <end position="102"/>
    </location>
</feature>
<evidence type="ECO:0000313" key="3">
    <source>
        <dbReference type="Proteomes" id="UP000051952"/>
    </source>
</evidence>
<organism evidence="2 3">
    <name type="scientific">Bodo saltans</name>
    <name type="common">Flagellated protozoan</name>
    <dbReference type="NCBI Taxonomy" id="75058"/>
    <lineage>
        <taxon>Eukaryota</taxon>
        <taxon>Discoba</taxon>
        <taxon>Euglenozoa</taxon>
        <taxon>Kinetoplastea</taxon>
        <taxon>Metakinetoplastina</taxon>
        <taxon>Eubodonida</taxon>
        <taxon>Bodonidae</taxon>
        <taxon>Bodo</taxon>
    </lineage>
</organism>
<dbReference type="EMBL" id="CYKH01002221">
    <property type="protein sequence ID" value="CUG94160.1"/>
    <property type="molecule type" value="Genomic_DNA"/>
</dbReference>
<dbReference type="Proteomes" id="UP000051952">
    <property type="component" value="Unassembled WGS sequence"/>
</dbReference>
<accession>A0A0S4JRM7</accession>
<protein>
    <submittedName>
        <fullName evidence="2">Uncharacterized protein</fullName>
    </submittedName>
</protein>
<feature type="region of interest" description="Disordered" evidence="1">
    <location>
        <begin position="44"/>
        <end position="102"/>
    </location>
</feature>
<feature type="compositionally biased region" description="Low complexity" evidence="1">
    <location>
        <begin position="44"/>
        <end position="54"/>
    </location>
</feature>
<dbReference type="AlphaFoldDB" id="A0A0S4JRM7"/>
<feature type="region of interest" description="Disordered" evidence="1">
    <location>
        <begin position="238"/>
        <end position="259"/>
    </location>
</feature>
<evidence type="ECO:0000256" key="1">
    <source>
        <dbReference type="SAM" id="MobiDB-lite"/>
    </source>
</evidence>
<feature type="region of interest" description="Disordered" evidence="1">
    <location>
        <begin position="114"/>
        <end position="141"/>
    </location>
</feature>
<sequence>MSSSTSLLSLQITSVVDKTLQTDAIGRKETIKYLERLCSRVLPPIQQQKTTPPTSRAVSPDPYTRSYIVSGNSHHHHQQPGSTTPLPAAIRASSTGSITQQHLASTTSSNSLYLSVASPPPPLASSSSPLGNNNSSSNSSTTSFSVLAEAISRCSTFCALLQTYIQRDLDAFRRRLNLMTRAKQSAHLTVDEILDTTNRTVTLDTQVAPGRLGEYVLAASVVAFCGCNIRAGAAAAAAGHPHGGGGSGDGSHSPTSTSSLESSACGSIVELESEIVSCIIACLSISLPRFVNCGAAAITMSTTTGGAATSPLGLVGLGNNIDPEQRSSSSMSMNSISGPQLRVAAPPPMAAGGVDDGHDRGNDTPVFFRFFNEDVSRAERYRLPQTNAPIQVQVAAHFVVSVWEDQPYAWPVLIDPHRQAEALWIKALPRAVVVSFDEHTIGAIVDAYSTSDVALVVTNVPTDALTIETQRRLGERWAAASSSPSGHYHNGFRILLICTDCGLSDSLSLPSWCQASTSTAFCALHVPRLDPQTAAQLALEETHRMAWPVDSQRIDELYGTLLARKAQFHDCESALWEASTDPTNAAEASTVKARTHLRDVSRLVGETQQALDALRRQRAEFRIVAEVSSRLYFAWYRATLRLNSRFGRVGGSRHPNPSLISVPQQAHLTYPSFLDAVVYPAVWEHLTEGSKHFTKCKTEAAQEILAWSGRLCERQLLDDNKRKQQQETAAAAAPTAATAESHNTVSIALHAIRWFVLCGGGDAKNGGGHSHQQHNNDNEKHRRLVCLWDASQNNGTGGSRNASSSSSSASAVTLSRLTVGDVVIPRAMSDFAASVFPNVPDIESDVFARLQRLLLTLSSIKTLLLLESYSESAKEFVEWDGHLQTTKTRYPSVEGEVVSSLVKGIQLLADPIKAAELVDALSLFAALREMNTALKAITVALLVDVPRRHAAGLVRVLPEHIKECADVEQEARKILAEVVVVSNASSHVESKSSSSSNDIINSGNNNGNIAVNPNKVLEVRHRVAELQETRRRLLRTDPAGRGGSGLPVMTTVEKLVDLCLPSS</sequence>
<feature type="compositionally biased region" description="Low complexity" evidence="1">
    <location>
        <begin position="250"/>
        <end position="259"/>
    </location>
</feature>
<evidence type="ECO:0000313" key="2">
    <source>
        <dbReference type="EMBL" id="CUG94160.1"/>
    </source>
</evidence>
<gene>
    <name evidence="2" type="ORF">BSAL_46795</name>
</gene>
<reference evidence="3" key="1">
    <citation type="submission" date="2015-09" db="EMBL/GenBank/DDBJ databases">
        <authorList>
            <consortium name="Pathogen Informatics"/>
        </authorList>
    </citation>
    <scope>NUCLEOTIDE SEQUENCE [LARGE SCALE GENOMIC DNA]</scope>
    <source>
        <strain evidence="3">Lake Konstanz</strain>
    </source>
</reference>